<dbReference type="InterPro" id="IPR002637">
    <property type="entry name" value="RdgB/HAM1"/>
</dbReference>
<reference evidence="12 13" key="1">
    <citation type="journal article" date="2017" name="ISME J.">
        <title>Genome of 'Ca. Desulfovibrio trichonymphae', an H2-oxidizing bacterium in a tripartite symbiotic system within a protist cell in the termite gut.</title>
        <authorList>
            <person name="Kuwahara H."/>
            <person name="Yuki M."/>
            <person name="Izawa K."/>
            <person name="Ohkuma M."/>
            <person name="Hongoh Y."/>
        </authorList>
    </citation>
    <scope>NUCLEOTIDE SEQUENCE [LARGE SCALE GENOMIC DNA]</scope>
    <source>
        <strain evidence="12 13">Rs-N31</strain>
    </source>
</reference>
<dbReference type="PANTHER" id="PTHR11067:SF9">
    <property type="entry name" value="INOSINE TRIPHOSPHATE PYROPHOSPHATASE"/>
    <property type="match status" value="1"/>
</dbReference>
<evidence type="ECO:0000256" key="2">
    <source>
        <dbReference type="ARBA" id="ARBA00011738"/>
    </source>
</evidence>
<dbReference type="NCBIfam" id="TIGR00042">
    <property type="entry name" value="RdgB/HAM1 family non-canonical purine NTP pyrophosphatase"/>
    <property type="match status" value="1"/>
</dbReference>
<dbReference type="GO" id="GO:0046872">
    <property type="term" value="F:metal ion binding"/>
    <property type="evidence" value="ECO:0007669"/>
    <property type="project" value="UniProtKB-KW"/>
</dbReference>
<dbReference type="GO" id="GO:0009117">
    <property type="term" value="P:nucleotide metabolic process"/>
    <property type="evidence" value="ECO:0007669"/>
    <property type="project" value="UniProtKB-KW"/>
</dbReference>
<dbReference type="FunFam" id="3.90.950.10:FF:000001">
    <property type="entry name" value="dITP/XTP pyrophosphatase"/>
    <property type="match status" value="1"/>
</dbReference>
<accession>A0A1J1DQP4</accession>
<dbReference type="SUPFAM" id="SSF52972">
    <property type="entry name" value="ITPase-like"/>
    <property type="match status" value="1"/>
</dbReference>
<evidence type="ECO:0000256" key="9">
    <source>
        <dbReference type="ARBA" id="ARBA00052017"/>
    </source>
</evidence>
<keyword evidence="5 10" id="KW-0378">Hydrolase</keyword>
<dbReference type="Proteomes" id="UP000242645">
    <property type="component" value="Chromosome"/>
</dbReference>
<proteinExistence type="inferred from homology"/>
<dbReference type="GO" id="GO:0035870">
    <property type="term" value="F:dITP diphosphatase activity"/>
    <property type="evidence" value="ECO:0007669"/>
    <property type="project" value="UniProtKB-UniRule"/>
</dbReference>
<evidence type="ECO:0000256" key="4">
    <source>
        <dbReference type="ARBA" id="ARBA00022741"/>
    </source>
</evidence>
<dbReference type="CDD" id="cd00515">
    <property type="entry name" value="HAM1"/>
    <property type="match status" value="1"/>
</dbReference>
<evidence type="ECO:0000256" key="5">
    <source>
        <dbReference type="ARBA" id="ARBA00022801"/>
    </source>
</evidence>
<feature type="binding site" evidence="10">
    <location>
        <position position="72"/>
    </location>
    <ligand>
        <name>substrate</name>
    </ligand>
</feature>
<dbReference type="GO" id="GO:0036222">
    <property type="term" value="F:XTP diphosphatase activity"/>
    <property type="evidence" value="ECO:0007669"/>
    <property type="project" value="UniProtKB-UniRule"/>
</dbReference>
<comment type="catalytic activity">
    <reaction evidence="8 10">
        <text>dITP + H2O = dIMP + diphosphate + H(+)</text>
        <dbReference type="Rhea" id="RHEA:28342"/>
        <dbReference type="ChEBI" id="CHEBI:15377"/>
        <dbReference type="ChEBI" id="CHEBI:15378"/>
        <dbReference type="ChEBI" id="CHEBI:33019"/>
        <dbReference type="ChEBI" id="CHEBI:61194"/>
        <dbReference type="ChEBI" id="CHEBI:61382"/>
        <dbReference type="EC" id="3.6.1.66"/>
    </reaction>
</comment>
<feature type="binding site" evidence="10">
    <location>
        <position position="183"/>
    </location>
    <ligand>
        <name>substrate</name>
    </ligand>
</feature>
<evidence type="ECO:0000313" key="12">
    <source>
        <dbReference type="EMBL" id="BAV92161.1"/>
    </source>
</evidence>
<feature type="binding site" evidence="10">
    <location>
        <begin position="10"/>
        <end position="15"/>
    </location>
    <ligand>
        <name>substrate</name>
    </ligand>
</feature>
<keyword evidence="7 10" id="KW-0546">Nucleotide metabolism</keyword>
<keyword evidence="3 10" id="KW-0479">Metal-binding</keyword>
<sequence length="207" mass="22432">MYTRRIMLATGNADKVSELAAMLGTAMKVLGISAFPHIGEIKETGSTFEENALIKARHVAGITGLVSLADDSGIVVDVLAGAPGVYSARYADDWEAKPGENRDARNMRKLLHMMAAVPEVRRSCRFVSCIAAVRPDGTEMTIRGEWEGRVLTAPRGENGFGYDPIFLDAVLNKTAAELSRDEKNARSHRGKALRGLLTRLPTFMAVG</sequence>
<comment type="subunit">
    <text evidence="2 10">Homodimer.</text>
</comment>
<dbReference type="GO" id="GO:0005829">
    <property type="term" value="C:cytosol"/>
    <property type="evidence" value="ECO:0007669"/>
    <property type="project" value="TreeGrafter"/>
</dbReference>
<dbReference type="InterPro" id="IPR029001">
    <property type="entry name" value="ITPase-like_fam"/>
</dbReference>
<dbReference type="RefSeq" id="WP_096399679.1">
    <property type="nucleotide sequence ID" value="NZ_AP017368.1"/>
</dbReference>
<protein>
    <recommendedName>
        <fullName evidence="10">dITP/XTP pyrophosphatase</fullName>
        <ecNumber evidence="10">3.6.1.66</ecNumber>
    </recommendedName>
    <alternativeName>
        <fullName evidence="10">Non-canonical purine NTP pyrophosphatase</fullName>
    </alternativeName>
    <alternativeName>
        <fullName evidence="10">Non-standard purine NTP pyrophosphatase</fullName>
    </alternativeName>
    <alternativeName>
        <fullName evidence="10">Nucleoside-triphosphate diphosphatase</fullName>
    </alternativeName>
    <alternativeName>
        <fullName evidence="10">Nucleoside-triphosphate pyrophosphatase</fullName>
        <shortName evidence="10">NTPase</shortName>
    </alternativeName>
</protein>
<organism evidence="12 13">
    <name type="scientific">Candidatus Desulfovibrio trichonymphae</name>
    <dbReference type="NCBI Taxonomy" id="1725232"/>
    <lineage>
        <taxon>Bacteria</taxon>
        <taxon>Pseudomonadati</taxon>
        <taxon>Thermodesulfobacteriota</taxon>
        <taxon>Desulfovibrionia</taxon>
        <taxon>Desulfovibrionales</taxon>
        <taxon>Desulfovibrionaceae</taxon>
        <taxon>Desulfovibrio</taxon>
    </lineage>
</organism>
<dbReference type="Pfam" id="PF01725">
    <property type="entry name" value="Ham1p_like"/>
    <property type="match status" value="1"/>
</dbReference>
<evidence type="ECO:0000256" key="10">
    <source>
        <dbReference type="HAMAP-Rule" id="MF_01405"/>
    </source>
</evidence>
<dbReference type="HAMAP" id="MF_01405">
    <property type="entry name" value="Non_canon_purine_NTPase"/>
    <property type="match status" value="1"/>
</dbReference>
<comment type="cofactor">
    <cofactor evidence="10">
        <name>Mg(2+)</name>
        <dbReference type="ChEBI" id="CHEBI:18420"/>
    </cofactor>
    <text evidence="10">Binds 1 Mg(2+) ion per subunit.</text>
</comment>
<gene>
    <name evidence="12" type="primary">rdgB</name>
    <name evidence="12" type="ORF">RSDT_0649</name>
</gene>
<dbReference type="GO" id="GO:0017111">
    <property type="term" value="F:ribonucleoside triphosphate phosphatase activity"/>
    <property type="evidence" value="ECO:0007669"/>
    <property type="project" value="InterPro"/>
</dbReference>
<evidence type="ECO:0000256" key="7">
    <source>
        <dbReference type="ARBA" id="ARBA00023080"/>
    </source>
</evidence>
<evidence type="ECO:0000256" key="6">
    <source>
        <dbReference type="ARBA" id="ARBA00022842"/>
    </source>
</evidence>
<feature type="binding site" evidence="10">
    <location>
        <position position="71"/>
    </location>
    <ligand>
        <name>Mg(2+)</name>
        <dbReference type="ChEBI" id="CHEBI:18420"/>
    </ligand>
</feature>
<keyword evidence="6 10" id="KW-0460">Magnesium</keyword>
<dbReference type="GO" id="GO:0000166">
    <property type="term" value="F:nucleotide binding"/>
    <property type="evidence" value="ECO:0007669"/>
    <property type="project" value="UniProtKB-KW"/>
</dbReference>
<feature type="binding site" evidence="10">
    <location>
        <begin position="188"/>
        <end position="189"/>
    </location>
    <ligand>
        <name>substrate</name>
    </ligand>
</feature>
<comment type="caution">
    <text evidence="10">Lacks conserved residue(s) required for the propagation of feature annotation.</text>
</comment>
<dbReference type="EMBL" id="AP017368">
    <property type="protein sequence ID" value="BAV92161.1"/>
    <property type="molecule type" value="Genomic_DNA"/>
</dbReference>
<comment type="catalytic activity">
    <reaction evidence="9 10">
        <text>XTP + H2O = XMP + diphosphate + H(+)</text>
        <dbReference type="Rhea" id="RHEA:28610"/>
        <dbReference type="ChEBI" id="CHEBI:15377"/>
        <dbReference type="ChEBI" id="CHEBI:15378"/>
        <dbReference type="ChEBI" id="CHEBI:33019"/>
        <dbReference type="ChEBI" id="CHEBI:57464"/>
        <dbReference type="ChEBI" id="CHEBI:61314"/>
        <dbReference type="EC" id="3.6.1.66"/>
    </reaction>
</comment>
<keyword evidence="4 10" id="KW-0547">Nucleotide-binding</keyword>
<dbReference type="KEGG" id="dtr:RSDT_0649"/>
<dbReference type="InterPro" id="IPR020922">
    <property type="entry name" value="dITP/XTP_pyrophosphatase"/>
</dbReference>
<evidence type="ECO:0000256" key="8">
    <source>
        <dbReference type="ARBA" id="ARBA00051875"/>
    </source>
</evidence>
<dbReference type="PANTHER" id="PTHR11067">
    <property type="entry name" value="INOSINE TRIPHOSPHATE PYROPHOSPHATASE/HAM1 PROTEIN"/>
    <property type="match status" value="1"/>
</dbReference>
<evidence type="ECO:0000313" key="13">
    <source>
        <dbReference type="Proteomes" id="UP000242645"/>
    </source>
</evidence>
<dbReference type="AlphaFoldDB" id="A0A1J1DQP4"/>
<feature type="active site" description="Proton acceptor" evidence="10">
    <location>
        <position position="71"/>
    </location>
</feature>
<evidence type="ECO:0000256" key="11">
    <source>
        <dbReference type="RuleBase" id="RU003781"/>
    </source>
</evidence>
<comment type="function">
    <text evidence="10">Pyrophosphatase that catalyzes the hydrolysis of nucleoside triphosphates to their monophosphate derivatives, with a high preference for the non-canonical purine nucleotides XTP (xanthosine triphosphate), dITP (deoxyinosine triphosphate) and ITP. Seems to function as a house-cleaning enzyme that removes non-canonical purine nucleotides from the nucleotide pool, thus preventing their incorporation into DNA/RNA and avoiding chromosomal lesions.</text>
</comment>
<feature type="binding site" evidence="10">
    <location>
        <begin position="160"/>
        <end position="163"/>
    </location>
    <ligand>
        <name>substrate</name>
    </ligand>
</feature>
<dbReference type="GO" id="GO:0009146">
    <property type="term" value="P:purine nucleoside triphosphate catabolic process"/>
    <property type="evidence" value="ECO:0007669"/>
    <property type="project" value="UniProtKB-UniRule"/>
</dbReference>
<comment type="catalytic activity">
    <reaction evidence="10">
        <text>ITP + H2O = IMP + diphosphate + H(+)</text>
        <dbReference type="Rhea" id="RHEA:29399"/>
        <dbReference type="ChEBI" id="CHEBI:15377"/>
        <dbReference type="ChEBI" id="CHEBI:15378"/>
        <dbReference type="ChEBI" id="CHEBI:33019"/>
        <dbReference type="ChEBI" id="CHEBI:58053"/>
        <dbReference type="ChEBI" id="CHEBI:61402"/>
        <dbReference type="EC" id="3.6.1.66"/>
    </reaction>
</comment>
<comment type="similarity">
    <text evidence="1 10 11">Belongs to the HAM1 NTPase family.</text>
</comment>
<dbReference type="OrthoDB" id="9807456at2"/>
<dbReference type="Gene3D" id="3.90.950.10">
    <property type="match status" value="1"/>
</dbReference>
<keyword evidence="13" id="KW-1185">Reference proteome</keyword>
<evidence type="ECO:0000256" key="3">
    <source>
        <dbReference type="ARBA" id="ARBA00022723"/>
    </source>
</evidence>
<dbReference type="GO" id="GO:0036220">
    <property type="term" value="F:ITP diphosphatase activity"/>
    <property type="evidence" value="ECO:0007669"/>
    <property type="project" value="UniProtKB-UniRule"/>
</dbReference>
<name>A0A1J1DQP4_9BACT</name>
<dbReference type="EC" id="3.6.1.66" evidence="10"/>
<evidence type="ECO:0000256" key="1">
    <source>
        <dbReference type="ARBA" id="ARBA00008023"/>
    </source>
</evidence>